<dbReference type="AlphaFoldDB" id="A0A1M7SI83"/>
<dbReference type="InterPro" id="IPR036566">
    <property type="entry name" value="PYNP-like_C_sf"/>
</dbReference>
<dbReference type="SUPFAM" id="SSF54680">
    <property type="entry name" value="Pyrimidine nucleoside phosphorylase C-terminal domain"/>
    <property type="match status" value="1"/>
</dbReference>
<dbReference type="OrthoDB" id="341217at2"/>
<dbReference type="PROSITE" id="PS00647">
    <property type="entry name" value="THYMID_PHOSPHORYLASE"/>
    <property type="match status" value="1"/>
</dbReference>
<evidence type="ECO:0000313" key="6">
    <source>
        <dbReference type="EMBL" id="SHN58198.1"/>
    </source>
</evidence>
<dbReference type="Gene3D" id="3.90.1170.30">
    <property type="entry name" value="Pyrimidine nucleoside phosphorylase-like, C-terminal domain"/>
    <property type="match status" value="1"/>
</dbReference>
<dbReference type="Gene3D" id="1.20.970.50">
    <property type="match status" value="1"/>
</dbReference>
<dbReference type="Proteomes" id="UP000184066">
    <property type="component" value="Unassembled WGS sequence"/>
</dbReference>
<comment type="catalytic activity">
    <reaction evidence="3 4">
        <text>thymidine + phosphate = 2-deoxy-alpha-D-ribose 1-phosphate + thymine</text>
        <dbReference type="Rhea" id="RHEA:16037"/>
        <dbReference type="ChEBI" id="CHEBI:17748"/>
        <dbReference type="ChEBI" id="CHEBI:17821"/>
        <dbReference type="ChEBI" id="CHEBI:43474"/>
        <dbReference type="ChEBI" id="CHEBI:57259"/>
        <dbReference type="EC" id="2.4.2.4"/>
    </reaction>
</comment>
<gene>
    <name evidence="6" type="ORF">SAMN05216200_102467</name>
</gene>
<dbReference type="InterPro" id="IPR035902">
    <property type="entry name" value="Nuc_phospho_transferase"/>
</dbReference>
<dbReference type="InterPro" id="IPR028579">
    <property type="entry name" value="Thym_Pase_Put"/>
</dbReference>
<name>A0A1M7SI83_9RHOB</name>
<keyword evidence="7" id="KW-1185">Reference proteome</keyword>
<dbReference type="Pfam" id="PF07831">
    <property type="entry name" value="PYNP_C"/>
    <property type="match status" value="1"/>
</dbReference>
<dbReference type="EMBL" id="FRDL01000002">
    <property type="protein sequence ID" value="SHN58198.1"/>
    <property type="molecule type" value="Genomic_DNA"/>
</dbReference>
<dbReference type="InterPro" id="IPR013466">
    <property type="entry name" value="Thymidine/AMP_Pase"/>
</dbReference>
<organism evidence="6 7">
    <name type="scientific">Oceanicella actignis</name>
    <dbReference type="NCBI Taxonomy" id="1189325"/>
    <lineage>
        <taxon>Bacteria</taxon>
        <taxon>Pseudomonadati</taxon>
        <taxon>Pseudomonadota</taxon>
        <taxon>Alphaproteobacteria</taxon>
        <taxon>Rhodobacterales</taxon>
        <taxon>Paracoccaceae</taxon>
        <taxon>Oceanicella</taxon>
    </lineage>
</organism>
<dbReference type="InterPro" id="IPR000312">
    <property type="entry name" value="Glycosyl_Trfase_fam3"/>
</dbReference>
<comment type="similarity">
    <text evidence="4">Belongs to the thymidine/pyrimidine-nucleoside phosphorylase family. Type 2 subfamily.</text>
</comment>
<protein>
    <recommendedName>
        <fullName evidence="4">Putative thymidine phosphorylase</fullName>
        <ecNumber evidence="4">2.4.2.4</ecNumber>
    </recommendedName>
    <alternativeName>
        <fullName evidence="4">TdRPase</fullName>
    </alternativeName>
</protein>
<dbReference type="SMART" id="SM00941">
    <property type="entry name" value="PYNP_C"/>
    <property type="match status" value="1"/>
</dbReference>
<dbReference type="SUPFAM" id="SSF47648">
    <property type="entry name" value="Nucleoside phosphorylase/phosphoribosyltransferase N-terminal domain"/>
    <property type="match status" value="1"/>
</dbReference>
<evidence type="ECO:0000313" key="7">
    <source>
        <dbReference type="Proteomes" id="UP000184066"/>
    </source>
</evidence>
<accession>A0A1M7SI83</accession>
<evidence type="ECO:0000256" key="2">
    <source>
        <dbReference type="ARBA" id="ARBA00022679"/>
    </source>
</evidence>
<evidence type="ECO:0000256" key="3">
    <source>
        <dbReference type="ARBA" id="ARBA00048550"/>
    </source>
</evidence>
<dbReference type="PANTHER" id="PTHR10515:SF0">
    <property type="entry name" value="THYMIDINE PHOSPHORYLASE"/>
    <property type="match status" value="1"/>
</dbReference>
<proteinExistence type="inferred from homology"/>
<dbReference type="Gene3D" id="3.40.1030.10">
    <property type="entry name" value="Nucleoside phosphorylase/phosphoribosyltransferase catalytic domain"/>
    <property type="match status" value="1"/>
</dbReference>
<reference evidence="6 7" key="1">
    <citation type="submission" date="2016-12" db="EMBL/GenBank/DDBJ databases">
        <authorList>
            <person name="Song W.-J."/>
            <person name="Kurnit D.M."/>
        </authorList>
    </citation>
    <scope>NUCLEOTIDE SEQUENCE [LARGE SCALE GENOMIC DNA]</scope>
    <source>
        <strain evidence="6 7">CGMCC 1.10808</strain>
    </source>
</reference>
<sequence length="507" mass="53140">MPHRSKRLALIRAGIDTYRQPVVYMRADCDLCRSEGFSSLARVEITLGARSIVATLNVVTEGAWLPPGAAALSEAAWEALSPEPGAMASFSHPEPPVSADAIRAKVYGRRLDQAAFRDIVRDIVGRRLSELELAAFVAACAGDRLDAEETVALTRAMVETGRRLEWGEGMVLDKHCVGGLPGNRTTPIVVAIVAASGRRIPKTSSRAITSPAGTADTMETMAPVALAAAAMRKVVEAEGGCVVWGGGLDLAPADDLLIRVERPLDFDSEGQMVASILSKKAAAGSTHVLIDMPVGPTAKVRSSAAAHMLEARLLTTAEALGLNARVRLSDGSGPVGRGIGPALEAHDVLAVLRRAPHAPQDLRERALDIAGALLDMAAEAEGGPAAQGRETAQALLDSGAAEAKFMAICAAQGGFSEPGRAAHRRVERAPHAGAVAQIDNRRIARIAKLAGAPGRKNAGVLLHASLGQRVDKGDPLYEIHAETPGELEWAAEYAGARAHPFRIEAEA</sequence>
<dbReference type="EC" id="2.4.2.4" evidence="4"/>
<dbReference type="Pfam" id="PF02885">
    <property type="entry name" value="Glycos_trans_3N"/>
    <property type="match status" value="1"/>
</dbReference>
<dbReference type="STRING" id="1189325.SAMN04488119_10342"/>
<dbReference type="InterPro" id="IPR017872">
    <property type="entry name" value="Pyrmidine_PPase_CS"/>
</dbReference>
<keyword evidence="2 4" id="KW-0808">Transferase</keyword>
<dbReference type="GO" id="GO:0006206">
    <property type="term" value="P:pyrimidine nucleobase metabolic process"/>
    <property type="evidence" value="ECO:0007669"/>
    <property type="project" value="InterPro"/>
</dbReference>
<dbReference type="InterPro" id="IPR036320">
    <property type="entry name" value="Glycosyl_Trfase_fam3_N_dom_sf"/>
</dbReference>
<dbReference type="GO" id="GO:0009032">
    <property type="term" value="F:thymidine phosphorylase activity"/>
    <property type="evidence" value="ECO:0007669"/>
    <property type="project" value="UniProtKB-UniRule"/>
</dbReference>
<dbReference type="PANTHER" id="PTHR10515">
    <property type="entry name" value="THYMIDINE PHOSPHORYLASE"/>
    <property type="match status" value="1"/>
</dbReference>
<dbReference type="SUPFAM" id="SSF52418">
    <property type="entry name" value="Nucleoside phosphorylase/phosphoribosyltransferase catalytic domain"/>
    <property type="match status" value="1"/>
</dbReference>
<dbReference type="Pfam" id="PF00591">
    <property type="entry name" value="Glycos_transf_3"/>
    <property type="match status" value="1"/>
</dbReference>
<keyword evidence="1 4" id="KW-0328">Glycosyltransferase</keyword>
<evidence type="ECO:0000259" key="5">
    <source>
        <dbReference type="SMART" id="SM00941"/>
    </source>
</evidence>
<dbReference type="InterPro" id="IPR017459">
    <property type="entry name" value="Glycosyl_Trfase_fam3_N_dom"/>
</dbReference>
<dbReference type="HAMAP" id="MF_00703">
    <property type="entry name" value="Thymid_phosp_2"/>
    <property type="match status" value="1"/>
</dbReference>
<dbReference type="NCBIfam" id="NF003338">
    <property type="entry name" value="PRK04350.1"/>
    <property type="match status" value="1"/>
</dbReference>
<feature type="domain" description="Pyrimidine nucleoside phosphorylase C-terminal" evidence="5">
    <location>
        <begin position="434"/>
        <end position="498"/>
    </location>
</feature>
<evidence type="ECO:0000256" key="1">
    <source>
        <dbReference type="ARBA" id="ARBA00022676"/>
    </source>
</evidence>
<dbReference type="InterPro" id="IPR000053">
    <property type="entry name" value="Thymidine/pyrmidine_PPase"/>
</dbReference>
<dbReference type="RefSeq" id="WP_072746506.1">
    <property type="nucleotide sequence ID" value="NZ_FOHL01000003.1"/>
</dbReference>
<evidence type="ECO:0000256" key="4">
    <source>
        <dbReference type="HAMAP-Rule" id="MF_00703"/>
    </source>
</evidence>
<dbReference type="GO" id="GO:0004645">
    <property type="term" value="F:1,4-alpha-oligoglucan phosphorylase activity"/>
    <property type="evidence" value="ECO:0007669"/>
    <property type="project" value="InterPro"/>
</dbReference>
<dbReference type="GO" id="GO:0005829">
    <property type="term" value="C:cytosol"/>
    <property type="evidence" value="ECO:0007669"/>
    <property type="project" value="TreeGrafter"/>
</dbReference>
<dbReference type="NCBIfam" id="TIGR02645">
    <property type="entry name" value="ARCH_P_rylase"/>
    <property type="match status" value="1"/>
</dbReference>
<dbReference type="InterPro" id="IPR013102">
    <property type="entry name" value="PYNP_C"/>
</dbReference>
<dbReference type="GO" id="GO:0006213">
    <property type="term" value="P:pyrimidine nucleoside metabolic process"/>
    <property type="evidence" value="ECO:0007669"/>
    <property type="project" value="InterPro"/>
</dbReference>